<dbReference type="Proteomes" id="UP001500630">
    <property type="component" value="Unassembled WGS sequence"/>
</dbReference>
<accession>A0ABP6W8R5</accession>
<feature type="region of interest" description="Disordered" evidence="1">
    <location>
        <begin position="87"/>
        <end position="115"/>
    </location>
</feature>
<evidence type="ECO:0000313" key="2">
    <source>
        <dbReference type="EMBL" id="GAA3546917.1"/>
    </source>
</evidence>
<dbReference type="EMBL" id="BAABDQ010000005">
    <property type="protein sequence ID" value="GAA3546917.1"/>
    <property type="molecule type" value="Genomic_DNA"/>
</dbReference>
<dbReference type="RefSeq" id="WP_345561919.1">
    <property type="nucleotide sequence ID" value="NZ_BAABDQ010000005.1"/>
</dbReference>
<evidence type="ECO:0000256" key="1">
    <source>
        <dbReference type="SAM" id="MobiDB-lite"/>
    </source>
</evidence>
<evidence type="ECO:0000313" key="3">
    <source>
        <dbReference type="Proteomes" id="UP001500630"/>
    </source>
</evidence>
<reference evidence="3" key="1">
    <citation type="journal article" date="2019" name="Int. J. Syst. Evol. Microbiol.">
        <title>The Global Catalogue of Microorganisms (GCM) 10K type strain sequencing project: providing services to taxonomists for standard genome sequencing and annotation.</title>
        <authorList>
            <consortium name="The Broad Institute Genomics Platform"/>
            <consortium name="The Broad Institute Genome Sequencing Center for Infectious Disease"/>
            <person name="Wu L."/>
            <person name="Ma J."/>
        </authorList>
    </citation>
    <scope>NUCLEOTIDE SEQUENCE [LARGE SCALE GENOMIC DNA]</scope>
    <source>
        <strain evidence="3">JCM 17326</strain>
    </source>
</reference>
<organism evidence="2 3">
    <name type="scientific">Nonomuraea rosea</name>
    <dbReference type="NCBI Taxonomy" id="638574"/>
    <lineage>
        <taxon>Bacteria</taxon>
        <taxon>Bacillati</taxon>
        <taxon>Actinomycetota</taxon>
        <taxon>Actinomycetes</taxon>
        <taxon>Streptosporangiales</taxon>
        <taxon>Streptosporangiaceae</taxon>
        <taxon>Nonomuraea</taxon>
    </lineage>
</organism>
<gene>
    <name evidence="2" type="ORF">GCM10022419_028910</name>
</gene>
<protein>
    <submittedName>
        <fullName evidence="2">Uncharacterized protein</fullName>
    </submittedName>
</protein>
<proteinExistence type="predicted"/>
<name>A0ABP6W8R5_9ACTN</name>
<feature type="compositionally biased region" description="Basic and acidic residues" evidence="1">
    <location>
        <begin position="98"/>
        <end position="115"/>
    </location>
</feature>
<comment type="caution">
    <text evidence="2">The sequence shown here is derived from an EMBL/GenBank/DDBJ whole genome shotgun (WGS) entry which is preliminary data.</text>
</comment>
<keyword evidence="3" id="KW-1185">Reference proteome</keyword>
<sequence length="115" mass="13180">MSDAEQWAELARQWLAVSSRRAARAMREREREAARRRRGWRPGEGWRWQRADLEAEESVAQAEWATEPEAVGGPSEAEIEAAKEALRRDTALARARARARDERDKGRQQPEGGTR</sequence>